<proteinExistence type="predicted"/>
<dbReference type="PROSITE" id="PS00107">
    <property type="entry name" value="PROTEIN_KINASE_ATP"/>
    <property type="match status" value="1"/>
</dbReference>
<organism evidence="10">
    <name type="scientific">Percolomonas cosmopolitus</name>
    <dbReference type="NCBI Taxonomy" id="63605"/>
    <lineage>
        <taxon>Eukaryota</taxon>
        <taxon>Discoba</taxon>
        <taxon>Heterolobosea</taxon>
        <taxon>Tetramitia</taxon>
        <taxon>Eutetramitia</taxon>
        <taxon>Percolomonadidae</taxon>
        <taxon>Percolomonas</taxon>
    </lineage>
</organism>
<dbReference type="SUPFAM" id="SSF56112">
    <property type="entry name" value="Protein kinase-like (PK-like)"/>
    <property type="match status" value="1"/>
</dbReference>
<sequence length="917" mass="103430">MTHNNIVWSYATAENNYIPYTPYFSKRLERAYDIYTRQCCQLTDPFGVRVEINFKSMKLEVVGQGKDLQTDIRRHEGLRWQRAHMLDSPNFDWIDYDEQHAQILEQAYKNDKNARVILEARVRKRHNSQHSSSTSSSSSSSSSSFGNGNRYRAASSEMDSDMYEIKKFEVSLADMMQTSLQTRSLQTVRRIKLPLWQRKRRESKWVPFFQGNSDEIERSYFVASHGRTSIVEGGKLYMFNLSSNPMVQETGVVTGPERAIRREVVVSQQIKLKITNSSTGETRLVVIPKTETFPSLISRLKQMYASQVHSSTLQEFQEHVHFSYIDGHDAISIKDQFDLDSLMKLGRSEVLCQITFDLLQLPAAPETPAPQKSTLSSAIGIGNQMGIGDQSLMDAHSSSSSISFQNRSSGTYRSSNNSNHSSNITPVDLNEILTGSGSDPSFGEGVSPVQAPILQPKKVSPQSRTFSTSGSFVSQHNSSNNSSSSQHFFLNSNTQSNSSHSSNSSNNSSNSSPYHQRRSGTDIQGGSGFFVAQKDHSPSYMGMESSTHMDQPITTHQHVYNIPPENTTHGGTYRGYAQETENDPFPSLSRPVPPMSKAQLLVSPMSRASSSSSRSSGSNQGNFKLLEQLGKGSYGRVFKVRKQNTGQIAAVKQIPLPKDSRQVQSIEREISLMENLTHDCIVQYSGTERNEKYIYIFMEYCSEGSLQQMLDKESIFPEPLIKAYTKQILEGLAYLHTNNIVHRDLKCGNILVDHLGKLKLADFGCSKIIRELESQQMHSFKGTIHFMAPEVVDHAYYSDKSDIWALGVMLIQMLTGKPPFIHYADRMQLMNCIRNLKQPPAFPTNISEELRQFLSSCLAINPEERKSCQELLQTRFILSDMESNSRNSSENFVRDPLTSINYETYEESIPFSDDETM</sequence>
<keyword evidence="2" id="KW-0808">Transferase</keyword>
<dbReference type="Gene3D" id="1.10.510.10">
    <property type="entry name" value="Transferase(Phosphotransferase) domain 1"/>
    <property type="match status" value="1"/>
</dbReference>
<evidence type="ECO:0000256" key="5">
    <source>
        <dbReference type="ARBA" id="ARBA00022840"/>
    </source>
</evidence>
<dbReference type="GO" id="GO:0004674">
    <property type="term" value="F:protein serine/threonine kinase activity"/>
    <property type="evidence" value="ECO:0007669"/>
    <property type="project" value="UniProtKB-KW"/>
</dbReference>
<dbReference type="InterPro" id="IPR008271">
    <property type="entry name" value="Ser/Thr_kinase_AS"/>
</dbReference>
<name>A0A7S1KTD9_9EUKA</name>
<feature type="binding site" evidence="6">
    <location>
        <position position="652"/>
    </location>
    <ligand>
        <name>ATP</name>
        <dbReference type="ChEBI" id="CHEBI:30616"/>
    </ligand>
</feature>
<feature type="compositionally biased region" description="Low complexity" evidence="7">
    <location>
        <begin position="391"/>
        <end position="423"/>
    </location>
</feature>
<dbReference type="SMART" id="SM00220">
    <property type="entry name" value="S_TKc"/>
    <property type="match status" value="1"/>
</dbReference>
<dbReference type="GO" id="GO:0005524">
    <property type="term" value="F:ATP binding"/>
    <property type="evidence" value="ECO:0007669"/>
    <property type="project" value="UniProtKB-UniRule"/>
</dbReference>
<reference evidence="10" key="1">
    <citation type="submission" date="2021-01" db="EMBL/GenBank/DDBJ databases">
        <authorList>
            <person name="Corre E."/>
            <person name="Pelletier E."/>
            <person name="Niang G."/>
            <person name="Scheremetjew M."/>
            <person name="Finn R."/>
            <person name="Kale V."/>
            <person name="Holt S."/>
            <person name="Cochrane G."/>
            <person name="Meng A."/>
            <person name="Brown T."/>
            <person name="Cohen L."/>
        </authorList>
    </citation>
    <scope>NUCLEOTIDE SEQUENCE</scope>
    <source>
        <strain evidence="10">WS</strain>
    </source>
</reference>
<dbReference type="Pfam" id="PF00069">
    <property type="entry name" value="Pkinase"/>
    <property type="match status" value="1"/>
</dbReference>
<keyword evidence="5 6" id="KW-0067">ATP-binding</keyword>
<evidence type="ECO:0008006" key="11">
    <source>
        <dbReference type="Google" id="ProtNLM"/>
    </source>
</evidence>
<dbReference type="EMBL" id="HBGD01009326">
    <property type="protein sequence ID" value="CAD9084426.1"/>
    <property type="molecule type" value="Transcribed_RNA"/>
</dbReference>
<feature type="compositionally biased region" description="Polar residues" evidence="7">
    <location>
        <begin position="460"/>
        <end position="473"/>
    </location>
</feature>
<dbReference type="PROSITE" id="PS00108">
    <property type="entry name" value="PROTEIN_KINASE_ST"/>
    <property type="match status" value="1"/>
</dbReference>
<keyword evidence="1" id="KW-0723">Serine/threonine-protein kinase</keyword>
<evidence type="ECO:0000256" key="4">
    <source>
        <dbReference type="ARBA" id="ARBA00022777"/>
    </source>
</evidence>
<dbReference type="InterPro" id="IPR017441">
    <property type="entry name" value="Protein_kinase_ATP_BS"/>
</dbReference>
<gene>
    <name evidence="10" type="ORF">PCOS0759_LOCUS7680</name>
</gene>
<keyword evidence="3 6" id="KW-0547">Nucleotide-binding</keyword>
<feature type="region of interest" description="Disordered" evidence="7">
    <location>
        <begin position="122"/>
        <end position="151"/>
    </location>
</feature>
<feature type="domain" description="WWE" evidence="9">
    <location>
        <begin position="1"/>
        <end position="74"/>
    </location>
</feature>
<feature type="compositionally biased region" description="Low complexity" evidence="7">
    <location>
        <begin position="603"/>
        <end position="618"/>
    </location>
</feature>
<evidence type="ECO:0000313" key="10">
    <source>
        <dbReference type="EMBL" id="CAD9084426.1"/>
    </source>
</evidence>
<feature type="region of interest" description="Disordered" evidence="7">
    <location>
        <begin position="601"/>
        <end position="622"/>
    </location>
</feature>
<evidence type="ECO:0000256" key="1">
    <source>
        <dbReference type="ARBA" id="ARBA00022527"/>
    </source>
</evidence>
<dbReference type="InterPro" id="IPR011009">
    <property type="entry name" value="Kinase-like_dom_sf"/>
</dbReference>
<dbReference type="InterPro" id="IPR004170">
    <property type="entry name" value="WWE_dom"/>
</dbReference>
<evidence type="ECO:0000256" key="2">
    <source>
        <dbReference type="ARBA" id="ARBA00022679"/>
    </source>
</evidence>
<feature type="compositionally biased region" description="Low complexity" evidence="7">
    <location>
        <begin position="474"/>
        <end position="512"/>
    </location>
</feature>
<feature type="region of interest" description="Disordered" evidence="7">
    <location>
        <begin position="389"/>
        <end position="546"/>
    </location>
</feature>
<dbReference type="PANTHER" id="PTHR11584">
    <property type="entry name" value="SERINE/THREONINE PROTEIN KINASE"/>
    <property type="match status" value="1"/>
</dbReference>
<evidence type="ECO:0000259" key="9">
    <source>
        <dbReference type="PROSITE" id="PS50918"/>
    </source>
</evidence>
<protein>
    <recommendedName>
        <fullName evidence="11">Protein kinase domain-containing protein</fullName>
    </recommendedName>
</protein>
<dbReference type="InterPro" id="IPR000719">
    <property type="entry name" value="Prot_kinase_dom"/>
</dbReference>
<feature type="domain" description="Protein kinase" evidence="8">
    <location>
        <begin position="623"/>
        <end position="877"/>
    </location>
</feature>
<keyword evidence="4" id="KW-0418">Kinase</keyword>
<evidence type="ECO:0000256" key="3">
    <source>
        <dbReference type="ARBA" id="ARBA00022741"/>
    </source>
</evidence>
<evidence type="ECO:0000259" key="8">
    <source>
        <dbReference type="PROSITE" id="PS50011"/>
    </source>
</evidence>
<dbReference type="Pfam" id="PF02825">
    <property type="entry name" value="WWE"/>
    <property type="match status" value="1"/>
</dbReference>
<evidence type="ECO:0000256" key="7">
    <source>
        <dbReference type="SAM" id="MobiDB-lite"/>
    </source>
</evidence>
<dbReference type="PROSITE" id="PS50011">
    <property type="entry name" value="PROTEIN_KINASE_DOM"/>
    <property type="match status" value="1"/>
</dbReference>
<dbReference type="PANTHER" id="PTHR11584:SF369">
    <property type="entry name" value="MITOGEN-ACTIVATED PROTEIN KINASE KINASE KINASE 19-RELATED"/>
    <property type="match status" value="1"/>
</dbReference>
<evidence type="ECO:0000256" key="6">
    <source>
        <dbReference type="PROSITE-ProRule" id="PRU10141"/>
    </source>
</evidence>
<accession>A0A7S1KTD9</accession>
<feature type="compositionally biased region" description="Low complexity" evidence="7">
    <location>
        <begin position="131"/>
        <end position="144"/>
    </location>
</feature>
<dbReference type="CDD" id="cd06606">
    <property type="entry name" value="STKc_MAPKKK"/>
    <property type="match status" value="1"/>
</dbReference>
<dbReference type="PROSITE" id="PS50918">
    <property type="entry name" value="WWE"/>
    <property type="match status" value="1"/>
</dbReference>
<dbReference type="AlphaFoldDB" id="A0A7S1KTD9"/>